<dbReference type="EMBL" id="RCWJ01000003">
    <property type="protein sequence ID" value="RLQ82733.1"/>
    <property type="molecule type" value="Genomic_DNA"/>
</dbReference>
<sequence>MSQYLFVCSGGGHLKQLHTLARRIGILPKDQFWFTFDNGLSRTLTAGTDRVFAYFAAPRDGINILRNSALAAKVMAHRKFAAVISTGSSPAVSAFPVALAHGIPCHYIESAARAEGPSLTGKIVARMPRVKTYSQYPVWATESSWAYRGSIFDEFAPGPDREQRPIRKAVVSLGTQETYGFDRLFRKLVPLLDGCEVLWQVGAADVSGYGIDGHASVLHSELADAVADADVVVAHAGTGAALTAIEAGKVPVLVPRLARYGEHIDDHQVQIAAELARRGLAVDCPPEQLNVDTLLAASVRSAQRVDAPDFSLDGLVPSLAAM</sequence>
<dbReference type="Gene3D" id="3.40.50.2000">
    <property type="entry name" value="Glycogen Phosphorylase B"/>
    <property type="match status" value="1"/>
</dbReference>
<dbReference type="OrthoDB" id="555447at2"/>
<dbReference type="GO" id="GO:0016758">
    <property type="term" value="F:hexosyltransferase activity"/>
    <property type="evidence" value="ECO:0007669"/>
    <property type="project" value="InterPro"/>
</dbReference>
<gene>
    <name evidence="2" type="ORF">D9V28_12335</name>
</gene>
<reference evidence="2 3" key="1">
    <citation type="submission" date="2018-10" db="EMBL/GenBank/DDBJ databases">
        <authorList>
            <person name="Li J."/>
        </authorList>
    </citation>
    <scope>NUCLEOTIDE SEQUENCE [LARGE SCALE GENOMIC DNA]</scope>
    <source>
        <strain evidence="2 3">ZD1-4</strain>
    </source>
</reference>
<feature type="domain" description="Glycosyl transferase family 28 C-terminal" evidence="1">
    <location>
        <begin position="212"/>
        <end position="290"/>
    </location>
</feature>
<comment type="caution">
    <text evidence="2">The sequence shown here is derived from an EMBL/GenBank/DDBJ whole genome shotgun (WGS) entry which is preliminary data.</text>
</comment>
<accession>A0A3L7IX58</accession>
<keyword evidence="3" id="KW-1185">Reference proteome</keyword>
<evidence type="ECO:0000313" key="2">
    <source>
        <dbReference type="EMBL" id="RLQ82733.1"/>
    </source>
</evidence>
<dbReference type="Proteomes" id="UP000282460">
    <property type="component" value="Unassembled WGS sequence"/>
</dbReference>
<dbReference type="AlphaFoldDB" id="A0A3L7IX58"/>
<organism evidence="2 3">
    <name type="scientific">Mycetocola zhadangensis</name>
    <dbReference type="NCBI Taxonomy" id="1164595"/>
    <lineage>
        <taxon>Bacteria</taxon>
        <taxon>Bacillati</taxon>
        <taxon>Actinomycetota</taxon>
        <taxon>Actinomycetes</taxon>
        <taxon>Micrococcales</taxon>
        <taxon>Microbacteriaceae</taxon>
        <taxon>Mycetocola</taxon>
    </lineage>
</organism>
<proteinExistence type="predicted"/>
<evidence type="ECO:0000313" key="3">
    <source>
        <dbReference type="Proteomes" id="UP000282460"/>
    </source>
</evidence>
<dbReference type="SUPFAM" id="SSF53756">
    <property type="entry name" value="UDP-Glycosyltransferase/glycogen phosphorylase"/>
    <property type="match status" value="1"/>
</dbReference>
<evidence type="ECO:0000259" key="1">
    <source>
        <dbReference type="Pfam" id="PF04101"/>
    </source>
</evidence>
<dbReference type="RefSeq" id="WP_121660036.1">
    <property type="nucleotide sequence ID" value="NZ_BMEK01000003.1"/>
</dbReference>
<name>A0A3L7IX58_9MICO</name>
<dbReference type="InterPro" id="IPR007235">
    <property type="entry name" value="Glyco_trans_28_C"/>
</dbReference>
<protein>
    <submittedName>
        <fullName evidence="2">Glycosyl transferase family 28</fullName>
    </submittedName>
</protein>
<dbReference type="Pfam" id="PF04101">
    <property type="entry name" value="Glyco_tran_28_C"/>
    <property type="match status" value="1"/>
</dbReference>
<keyword evidence="2" id="KW-0808">Transferase</keyword>